<evidence type="ECO:0000256" key="4">
    <source>
        <dbReference type="ARBA" id="ARBA00006206"/>
    </source>
</evidence>
<keyword evidence="14" id="KW-1185">Reference proteome</keyword>
<evidence type="ECO:0000256" key="7">
    <source>
        <dbReference type="ARBA" id="ARBA00014165"/>
    </source>
</evidence>
<keyword evidence="12" id="KW-0732">Signal</keyword>
<evidence type="ECO:0000256" key="6">
    <source>
        <dbReference type="ARBA" id="ARBA00013185"/>
    </source>
</evidence>
<comment type="subunit">
    <text evidence="5">Monomer.</text>
</comment>
<comment type="pathway">
    <text evidence="3 11">Carbohydrate metabolism; hexose metabolism.</text>
</comment>
<evidence type="ECO:0000313" key="13">
    <source>
        <dbReference type="EMBL" id="MER2997582.1"/>
    </source>
</evidence>
<evidence type="ECO:0000256" key="3">
    <source>
        <dbReference type="ARBA" id="ARBA00005028"/>
    </source>
</evidence>
<comment type="catalytic activity">
    <reaction evidence="1 11">
        <text>alpha-D-glucose = beta-D-glucose</text>
        <dbReference type="Rhea" id="RHEA:10264"/>
        <dbReference type="ChEBI" id="CHEBI:15903"/>
        <dbReference type="ChEBI" id="CHEBI:17925"/>
        <dbReference type="EC" id="5.1.3.3"/>
    </reaction>
</comment>
<protein>
    <recommendedName>
        <fullName evidence="7 11">Aldose 1-epimerase</fullName>
        <ecNumber evidence="6 11">5.1.3.3</ecNumber>
    </recommendedName>
</protein>
<keyword evidence="10 11" id="KW-0119">Carbohydrate metabolism</keyword>
<organism evidence="13 14">
    <name type="scientific">Pontibacter populi</name>
    <dbReference type="NCBI Taxonomy" id="890055"/>
    <lineage>
        <taxon>Bacteria</taxon>
        <taxon>Pseudomonadati</taxon>
        <taxon>Bacteroidota</taxon>
        <taxon>Cytophagia</taxon>
        <taxon>Cytophagales</taxon>
        <taxon>Hymenobacteraceae</taxon>
        <taxon>Pontibacter</taxon>
    </lineage>
</organism>
<dbReference type="CDD" id="cd09019">
    <property type="entry name" value="galactose_mutarotase_like"/>
    <property type="match status" value="1"/>
</dbReference>
<evidence type="ECO:0000256" key="8">
    <source>
        <dbReference type="ARBA" id="ARBA00022837"/>
    </source>
</evidence>
<dbReference type="PANTHER" id="PTHR10091">
    <property type="entry name" value="ALDOSE-1-EPIMERASE"/>
    <property type="match status" value="1"/>
</dbReference>
<comment type="cofactor">
    <cofactor evidence="2">
        <name>Ca(2+)</name>
        <dbReference type="ChEBI" id="CHEBI:29108"/>
    </cofactor>
</comment>
<evidence type="ECO:0000313" key="14">
    <source>
        <dbReference type="Proteomes" id="UP001476807"/>
    </source>
</evidence>
<dbReference type="InterPro" id="IPR014718">
    <property type="entry name" value="GH-type_carb-bd"/>
</dbReference>
<dbReference type="Gene3D" id="2.70.98.10">
    <property type="match status" value="1"/>
</dbReference>
<dbReference type="PIRSF" id="PIRSF005096">
    <property type="entry name" value="GALM"/>
    <property type="match status" value="1"/>
</dbReference>
<evidence type="ECO:0000256" key="12">
    <source>
        <dbReference type="SAM" id="SignalP"/>
    </source>
</evidence>
<dbReference type="InterPro" id="IPR008183">
    <property type="entry name" value="Aldose_1/G6P_1-epimerase"/>
</dbReference>
<dbReference type="EMBL" id="JBEOKT010000006">
    <property type="protein sequence ID" value="MER2997582.1"/>
    <property type="molecule type" value="Genomic_DNA"/>
</dbReference>
<dbReference type="PANTHER" id="PTHR10091:SF0">
    <property type="entry name" value="GALACTOSE MUTAROTASE"/>
    <property type="match status" value="1"/>
</dbReference>
<reference evidence="13 14" key="1">
    <citation type="submission" date="2024-06" db="EMBL/GenBank/DDBJ databases">
        <title>Pontibacter populi HYL7-15.</title>
        <authorList>
            <person name="Kim M.K."/>
        </authorList>
    </citation>
    <scope>NUCLEOTIDE SEQUENCE [LARGE SCALE GENOMIC DNA]</scope>
    <source>
        <strain evidence="13 14">HYL7-15</strain>
    </source>
</reference>
<evidence type="ECO:0000256" key="1">
    <source>
        <dbReference type="ARBA" id="ARBA00001614"/>
    </source>
</evidence>
<evidence type="ECO:0000256" key="2">
    <source>
        <dbReference type="ARBA" id="ARBA00001913"/>
    </source>
</evidence>
<dbReference type="InterPro" id="IPR011013">
    <property type="entry name" value="Gal_mutarotase_sf_dom"/>
</dbReference>
<evidence type="ECO:0000256" key="5">
    <source>
        <dbReference type="ARBA" id="ARBA00011245"/>
    </source>
</evidence>
<evidence type="ECO:0000256" key="9">
    <source>
        <dbReference type="ARBA" id="ARBA00023235"/>
    </source>
</evidence>
<dbReference type="NCBIfam" id="NF008277">
    <property type="entry name" value="PRK11055.1"/>
    <property type="match status" value="1"/>
</dbReference>
<dbReference type="InterPro" id="IPR047215">
    <property type="entry name" value="Galactose_mutarotase-like"/>
</dbReference>
<gene>
    <name evidence="13" type="ORF">ABS362_08485</name>
</gene>
<keyword evidence="9 11" id="KW-0413">Isomerase</keyword>
<evidence type="ECO:0000256" key="10">
    <source>
        <dbReference type="ARBA" id="ARBA00023277"/>
    </source>
</evidence>
<name>A0ABV1RT73_9BACT</name>
<proteinExistence type="inferred from homology"/>
<dbReference type="SUPFAM" id="SSF74650">
    <property type="entry name" value="Galactose mutarotase-like"/>
    <property type="match status" value="1"/>
</dbReference>
<dbReference type="InterPro" id="IPR015443">
    <property type="entry name" value="Aldose_1-epimerase"/>
</dbReference>
<dbReference type="Proteomes" id="UP001476807">
    <property type="component" value="Unassembled WGS sequence"/>
</dbReference>
<dbReference type="GO" id="GO:0016853">
    <property type="term" value="F:isomerase activity"/>
    <property type="evidence" value="ECO:0007669"/>
    <property type="project" value="UniProtKB-KW"/>
</dbReference>
<sequence>MKKHNIKCTLLLLALFGSVSMTGLSGCNNKENSMEQTGTTATETAEAKIKKQTFGIAPNGEEVQLYILTNKNGMQVKVTNYGAIVTSILTPGKDGTMGDVVLGFDDVNGYVPNDPHIGGIIGRYANRIAKGKFTIDGNEYTLATNNGPNHLHGGNIGFDRVVWKAEELPAQNALKLTYVSKDMEEGYPGNLTAVVTYTLTDDNGLKIDYEATTDKATPVNLTNHSYFNLSAGKNKDILNNEVTINADTYTASDETLIPTGELKPVKATPYDFTTPQVVGSRINNLQGYGYDLNYVINNGGEKLTHAATVYEPTTGRVMEVHTTQPGIQLYTAYHLDGSLTGKNNTQYESYAGLCLEAQHYPDSPNKPEFPNTVIKPGEKYQETTIYKFSIRKS</sequence>
<accession>A0ABV1RT73</accession>
<comment type="caution">
    <text evidence="13">The sequence shown here is derived from an EMBL/GenBank/DDBJ whole genome shotgun (WGS) entry which is preliminary data.</text>
</comment>
<keyword evidence="8" id="KW-0106">Calcium</keyword>
<dbReference type="RefSeq" id="WP_350411984.1">
    <property type="nucleotide sequence ID" value="NZ_JBEOKT010000006.1"/>
</dbReference>
<evidence type="ECO:0000256" key="11">
    <source>
        <dbReference type="PIRNR" id="PIRNR005096"/>
    </source>
</evidence>
<dbReference type="EC" id="5.1.3.3" evidence="6 11"/>
<dbReference type="InterPro" id="IPR018052">
    <property type="entry name" value="Ald1_epimerase_CS"/>
</dbReference>
<dbReference type="PROSITE" id="PS00545">
    <property type="entry name" value="ALDOSE_1_EPIMERASE"/>
    <property type="match status" value="1"/>
</dbReference>
<feature type="signal peptide" evidence="12">
    <location>
        <begin position="1"/>
        <end position="23"/>
    </location>
</feature>
<dbReference type="Pfam" id="PF01263">
    <property type="entry name" value="Aldose_epim"/>
    <property type="match status" value="1"/>
</dbReference>
<comment type="similarity">
    <text evidence="4 11">Belongs to the aldose epimerase family.</text>
</comment>
<feature type="chain" id="PRO_5045453639" description="Aldose 1-epimerase" evidence="12">
    <location>
        <begin position="24"/>
        <end position="393"/>
    </location>
</feature>
<dbReference type="PROSITE" id="PS51257">
    <property type="entry name" value="PROKAR_LIPOPROTEIN"/>
    <property type="match status" value="1"/>
</dbReference>